<reference evidence="2 3" key="1">
    <citation type="submission" date="2021-03" db="EMBL/GenBank/DDBJ databases">
        <title>Genomic Encyclopedia of Type Strains, Phase IV (KMG-IV): sequencing the most valuable type-strain genomes for metagenomic binning, comparative biology and taxonomic classification.</title>
        <authorList>
            <person name="Goeker M."/>
        </authorList>
    </citation>
    <scope>NUCLEOTIDE SEQUENCE [LARGE SCALE GENOMIC DNA]</scope>
    <source>
        <strain evidence="2 3">DSM 25609</strain>
    </source>
</reference>
<evidence type="ECO:0000259" key="1">
    <source>
        <dbReference type="Pfam" id="PF12728"/>
    </source>
</evidence>
<evidence type="ECO:0000313" key="2">
    <source>
        <dbReference type="EMBL" id="MBP1970993.1"/>
    </source>
</evidence>
<proteinExistence type="predicted"/>
<evidence type="ECO:0000313" key="3">
    <source>
        <dbReference type="Proteomes" id="UP001519345"/>
    </source>
</evidence>
<keyword evidence="3" id="KW-1185">Reference proteome</keyword>
<feature type="domain" description="Helix-turn-helix" evidence="1">
    <location>
        <begin position="63"/>
        <end position="102"/>
    </location>
</feature>
<dbReference type="RefSeq" id="WP_245301643.1">
    <property type="nucleotide sequence ID" value="NZ_CP110224.1"/>
</dbReference>
<dbReference type="Pfam" id="PF12728">
    <property type="entry name" value="HTH_17"/>
    <property type="match status" value="1"/>
</dbReference>
<name>A0ABS4IJ46_9BACI</name>
<comment type="caution">
    <text evidence="2">The sequence shown here is derived from an EMBL/GenBank/DDBJ whole genome shotgun (WGS) entry which is preliminary data.</text>
</comment>
<sequence>MNKNELVKKYEVVMSSINRVKMDHEKQSDSEFSRVCMDSISEFADDFSYYIEKHNSLEDIIGVEEAARILGLSPGTIKNYCASGKIEAKKIGKTWVIDKNKLNKEG</sequence>
<protein>
    <submittedName>
        <fullName evidence="2">Excisionase family DNA binding protein</fullName>
    </submittedName>
</protein>
<accession>A0ABS4IJ46</accession>
<gene>
    <name evidence="2" type="ORF">J2Z83_003130</name>
</gene>
<dbReference type="EMBL" id="JAGGKX010000019">
    <property type="protein sequence ID" value="MBP1970993.1"/>
    <property type="molecule type" value="Genomic_DNA"/>
</dbReference>
<dbReference type="Proteomes" id="UP001519345">
    <property type="component" value="Unassembled WGS sequence"/>
</dbReference>
<organism evidence="2 3">
    <name type="scientific">Virgibacillus natechei</name>
    <dbReference type="NCBI Taxonomy" id="1216297"/>
    <lineage>
        <taxon>Bacteria</taxon>
        <taxon>Bacillati</taxon>
        <taxon>Bacillota</taxon>
        <taxon>Bacilli</taxon>
        <taxon>Bacillales</taxon>
        <taxon>Bacillaceae</taxon>
        <taxon>Virgibacillus</taxon>
    </lineage>
</organism>
<dbReference type="InterPro" id="IPR041657">
    <property type="entry name" value="HTH_17"/>
</dbReference>